<protein>
    <submittedName>
        <fullName evidence="2">Uncharacterized protein</fullName>
    </submittedName>
</protein>
<dbReference type="EMBL" id="JXXE01000652">
    <property type="protein sequence ID" value="KIZ34836.1"/>
    <property type="molecule type" value="Genomic_DNA"/>
</dbReference>
<dbReference type="AlphaFoldDB" id="A0A0D7E2V3"/>
<comment type="caution">
    <text evidence="2">The sequence shown here is derived from an EMBL/GenBank/DDBJ whole genome shotgun (WGS) entry which is preliminary data.</text>
</comment>
<dbReference type="OrthoDB" id="7861850at2"/>
<sequence length="250" mass="29561">MEDDFKSALALLGGGAVILAGLSGFAYWLFKLFSEKWLTAKFNERLEAYKHQQIKELEEFRFKISGLLDRTTKLYQREFEVLPEAWSKLVIAHATVESVVSALQQHPDLAQMNPNQLEEFIQKSSLNQWQKDELRSSPSKTKYYQTASNWVRMWDAQELCRDYFVYERRNGIFIRNEIKDAFNAISRLMNDALLEYKFELQFGDTDYRNTLERWAERRKFSKQSKQLLDDVEKIVQQRLWDSQDAFAPSP</sequence>
<dbReference type="Proteomes" id="UP000032515">
    <property type="component" value="Unassembled WGS sequence"/>
</dbReference>
<dbReference type="PATRIC" id="fig|1076.23.peg.1781"/>
<organism evidence="2 3">
    <name type="scientific">Rhodopseudomonas palustris</name>
    <dbReference type="NCBI Taxonomy" id="1076"/>
    <lineage>
        <taxon>Bacteria</taxon>
        <taxon>Pseudomonadati</taxon>
        <taxon>Pseudomonadota</taxon>
        <taxon>Alphaproteobacteria</taxon>
        <taxon>Hyphomicrobiales</taxon>
        <taxon>Nitrobacteraceae</taxon>
        <taxon>Rhodopseudomonas</taxon>
    </lineage>
</organism>
<evidence type="ECO:0000256" key="1">
    <source>
        <dbReference type="SAM" id="Phobius"/>
    </source>
</evidence>
<dbReference type="RefSeq" id="WP_044417508.1">
    <property type="nucleotide sequence ID" value="NZ_JXXE01000652.1"/>
</dbReference>
<gene>
    <name evidence="2" type="ORF">OO17_26355</name>
</gene>
<proteinExistence type="predicted"/>
<keyword evidence="1" id="KW-1133">Transmembrane helix</keyword>
<name>A0A0D7E2V3_RHOPL</name>
<evidence type="ECO:0000313" key="2">
    <source>
        <dbReference type="EMBL" id="KIZ34836.1"/>
    </source>
</evidence>
<accession>A0A0D7E2V3</accession>
<evidence type="ECO:0000313" key="3">
    <source>
        <dbReference type="Proteomes" id="UP000032515"/>
    </source>
</evidence>
<reference evidence="2 3" key="1">
    <citation type="submission" date="2014-11" db="EMBL/GenBank/DDBJ databases">
        <title>Genomics and ecophysiology of heterotrophic nitrogen fixing bacteria isolated from estuarine surface water.</title>
        <authorList>
            <person name="Bentzon-Tilia M."/>
            <person name="Severin I."/>
            <person name="Hansen L.H."/>
            <person name="Riemann L."/>
        </authorList>
    </citation>
    <scope>NUCLEOTIDE SEQUENCE [LARGE SCALE GENOMIC DNA]</scope>
    <source>
        <strain evidence="2 3">BAL398</strain>
    </source>
</reference>
<keyword evidence="1" id="KW-0472">Membrane</keyword>
<feature type="transmembrane region" description="Helical" evidence="1">
    <location>
        <begin position="7"/>
        <end position="30"/>
    </location>
</feature>
<keyword evidence="1" id="KW-0812">Transmembrane</keyword>